<dbReference type="GO" id="GO:0007602">
    <property type="term" value="P:phototransduction"/>
    <property type="evidence" value="ECO:0007669"/>
    <property type="project" value="UniProtKB-KW"/>
</dbReference>
<evidence type="ECO:0000256" key="12">
    <source>
        <dbReference type="ARBA" id="ARBA00023170"/>
    </source>
</evidence>
<evidence type="ECO:0000256" key="13">
    <source>
        <dbReference type="ARBA" id="ARBA00023224"/>
    </source>
</evidence>
<dbReference type="PRINTS" id="PR00238">
    <property type="entry name" value="OPSIN"/>
</dbReference>
<keyword evidence="10" id="KW-0564">Palmitate</keyword>
<feature type="transmembrane region" description="Helical" evidence="15">
    <location>
        <begin position="134"/>
        <end position="155"/>
    </location>
</feature>
<keyword evidence="4 15" id="KW-0812">Transmembrane</keyword>
<evidence type="ECO:0000256" key="1">
    <source>
        <dbReference type="ARBA" id="ARBA00004141"/>
    </source>
</evidence>
<keyword evidence="14" id="KW-0449">Lipoprotein</keyword>
<evidence type="ECO:0000256" key="10">
    <source>
        <dbReference type="ARBA" id="ARBA00023139"/>
    </source>
</evidence>
<dbReference type="GO" id="GO:0009881">
    <property type="term" value="F:photoreceptor activity"/>
    <property type="evidence" value="ECO:0007669"/>
    <property type="project" value="UniProtKB-KW"/>
</dbReference>
<feature type="transmembrane region" description="Helical" evidence="15">
    <location>
        <begin position="95"/>
        <end position="114"/>
    </location>
</feature>
<feature type="compositionally biased region" description="Polar residues" evidence="16">
    <location>
        <begin position="531"/>
        <end position="546"/>
    </location>
</feature>
<keyword evidence="9 15" id="KW-0472">Membrane</keyword>
<accession>A0ABD3WWE2</accession>
<evidence type="ECO:0000256" key="15">
    <source>
        <dbReference type="RuleBase" id="RU004951"/>
    </source>
</evidence>
<dbReference type="InterPro" id="IPR001760">
    <property type="entry name" value="Opsin"/>
</dbReference>
<dbReference type="InterPro" id="IPR050125">
    <property type="entry name" value="GPCR_opsins"/>
</dbReference>
<dbReference type="PROSITE" id="PS50262">
    <property type="entry name" value="G_PROTEIN_RECEP_F1_2"/>
    <property type="match status" value="1"/>
</dbReference>
<dbReference type="EMBL" id="JBJQND010000005">
    <property type="protein sequence ID" value="KAL3876865.1"/>
    <property type="molecule type" value="Genomic_DNA"/>
</dbReference>
<evidence type="ECO:0000256" key="11">
    <source>
        <dbReference type="ARBA" id="ARBA00023157"/>
    </source>
</evidence>
<keyword evidence="12 15" id="KW-0675">Receptor</keyword>
<feature type="transmembrane region" description="Helical" evidence="15">
    <location>
        <begin position="176"/>
        <end position="196"/>
    </location>
</feature>
<protein>
    <recommendedName>
        <fullName evidence="17">G-protein coupled receptors family 1 profile domain-containing protein</fullName>
    </recommendedName>
</protein>
<keyword evidence="8 15" id="KW-0297">G-protein coupled receptor</keyword>
<feature type="compositionally biased region" description="Low complexity" evidence="16">
    <location>
        <begin position="371"/>
        <end position="389"/>
    </location>
</feature>
<evidence type="ECO:0000256" key="3">
    <source>
        <dbReference type="ARBA" id="ARBA00022606"/>
    </source>
</evidence>
<dbReference type="Gene3D" id="1.20.1070.10">
    <property type="entry name" value="Rhodopsin 7-helix transmembrane proteins"/>
    <property type="match status" value="1"/>
</dbReference>
<feature type="region of interest" description="Disordered" evidence="16">
    <location>
        <begin position="370"/>
        <end position="420"/>
    </location>
</feature>
<dbReference type="CDD" id="cd15337">
    <property type="entry name" value="7tmA_Opsin_Gq_invertebrates"/>
    <property type="match status" value="1"/>
</dbReference>
<comment type="similarity">
    <text evidence="15">Belongs to the G-protein coupled receptor 1 family. Opsin subfamily.</text>
</comment>
<dbReference type="GO" id="GO:0016020">
    <property type="term" value="C:membrane"/>
    <property type="evidence" value="ECO:0007669"/>
    <property type="project" value="UniProtKB-SubCell"/>
</dbReference>
<dbReference type="Pfam" id="PF00001">
    <property type="entry name" value="7tm_1"/>
    <property type="match status" value="1"/>
</dbReference>
<dbReference type="Proteomes" id="UP001634394">
    <property type="component" value="Unassembled WGS sequence"/>
</dbReference>
<dbReference type="AlphaFoldDB" id="A0ABD3WWE2"/>
<feature type="transmembrane region" description="Helical" evidence="15">
    <location>
        <begin position="282"/>
        <end position="300"/>
    </location>
</feature>
<dbReference type="PROSITE" id="PS00238">
    <property type="entry name" value="OPSIN"/>
    <property type="match status" value="1"/>
</dbReference>
<feature type="domain" description="G-protein coupled receptors family 1 profile" evidence="17">
    <location>
        <begin position="75"/>
        <end position="338"/>
    </location>
</feature>
<evidence type="ECO:0000256" key="2">
    <source>
        <dbReference type="ARBA" id="ARBA00022543"/>
    </source>
</evidence>
<comment type="caution">
    <text evidence="18">The sequence shown here is derived from an EMBL/GenBank/DDBJ whole genome shotgun (WGS) entry which is preliminary data.</text>
</comment>
<dbReference type="PRINTS" id="PR00237">
    <property type="entry name" value="GPCRRHODOPSN"/>
</dbReference>
<comment type="subcellular location">
    <subcellularLocation>
        <location evidence="1 15">Membrane</location>
        <topology evidence="1 15">Multi-pass membrane protein</topology>
    </subcellularLocation>
</comment>
<dbReference type="InterPro" id="IPR017452">
    <property type="entry name" value="GPCR_Rhodpsn_7TM"/>
</dbReference>
<keyword evidence="7 15" id="KW-0157">Chromophore</keyword>
<evidence type="ECO:0000256" key="8">
    <source>
        <dbReference type="ARBA" id="ARBA00023040"/>
    </source>
</evidence>
<gene>
    <name evidence="18" type="ORF">ACJMK2_034648</name>
</gene>
<keyword evidence="13 15" id="KW-0807">Transducer</keyword>
<reference evidence="18 19" key="1">
    <citation type="submission" date="2024-11" db="EMBL/GenBank/DDBJ databases">
        <title>Chromosome-level genome assembly of the freshwater bivalve Anodonta woodiana.</title>
        <authorList>
            <person name="Chen X."/>
        </authorList>
    </citation>
    <scope>NUCLEOTIDE SEQUENCE [LARGE SCALE GENOMIC DNA]</scope>
    <source>
        <strain evidence="18">MN2024</strain>
        <tissue evidence="18">Gills</tissue>
    </source>
</reference>
<dbReference type="SUPFAM" id="SSF81321">
    <property type="entry name" value="Family A G protein-coupled receptor-like"/>
    <property type="match status" value="1"/>
</dbReference>
<dbReference type="InterPro" id="IPR000276">
    <property type="entry name" value="GPCR_Rhodpsn"/>
</dbReference>
<evidence type="ECO:0000313" key="19">
    <source>
        <dbReference type="Proteomes" id="UP001634394"/>
    </source>
</evidence>
<organism evidence="18 19">
    <name type="scientific">Sinanodonta woodiana</name>
    <name type="common">Chinese pond mussel</name>
    <name type="synonym">Anodonta woodiana</name>
    <dbReference type="NCBI Taxonomy" id="1069815"/>
    <lineage>
        <taxon>Eukaryota</taxon>
        <taxon>Metazoa</taxon>
        <taxon>Spiralia</taxon>
        <taxon>Lophotrochozoa</taxon>
        <taxon>Mollusca</taxon>
        <taxon>Bivalvia</taxon>
        <taxon>Autobranchia</taxon>
        <taxon>Heteroconchia</taxon>
        <taxon>Palaeoheterodonta</taxon>
        <taxon>Unionida</taxon>
        <taxon>Unionoidea</taxon>
        <taxon>Unionidae</taxon>
        <taxon>Unioninae</taxon>
        <taxon>Sinanodonta</taxon>
    </lineage>
</organism>
<evidence type="ECO:0000313" key="18">
    <source>
        <dbReference type="EMBL" id="KAL3876865.1"/>
    </source>
</evidence>
<dbReference type="PANTHER" id="PTHR24240">
    <property type="entry name" value="OPSIN"/>
    <property type="match status" value="1"/>
</dbReference>
<keyword evidence="11" id="KW-1015">Disulfide bond</keyword>
<sequence>MNGTTFESATSTYTTDFTSLPTNSSESTIRTTTHLFDTYDFFTHPHWRQFPLPSDEWHMAIGVLITIVGFSGIIGNTIVIWIFGSDKSLQTPSNMLIINLAISDLTFSIVNGFPLFSISSFNKKWIFGQSACEFYGLIGGIFGLMSINTNAAIAIDRYYAIAKPLEVAKNMTRKRAFIMIVIVWILSFGAAFPPIFGWGRYIPEGFQTSCTYDYLTRTYNNISFIITLYTVGFALPLSVIVVFYSLIIKAINKHENEMKKTAKKLNAEMRSNHKNMRTEIKIAKIAMTILVLYVISWSPYASVALVAQFGDAKFVTPFWAEIPVFFAKASAMQNPIVYALSHPKFRNALYKKVPWLFCCCKDKKATPADQYSSRRSNQSVSSQSEMSYVTDTTRANSMKMRSCDDDRNDDKHGYRETSFRSDGRVTSEQLIHDLVQALVVVAGSQNKQQSVIQPVYLPTNITTPPNGATGGSNTKPADTENVFVVDNAIIPQVAEYLTKIVTNKTRDRSEGYVNPAMNMIEEKKTGDKSGLVNSSEENTTEMANRL</sequence>
<evidence type="ECO:0000256" key="6">
    <source>
        <dbReference type="ARBA" id="ARBA00022989"/>
    </source>
</evidence>
<dbReference type="GO" id="GO:0004930">
    <property type="term" value="F:G protein-coupled receptor activity"/>
    <property type="evidence" value="ECO:0007669"/>
    <property type="project" value="UniProtKB-KW"/>
</dbReference>
<evidence type="ECO:0000259" key="17">
    <source>
        <dbReference type="PROSITE" id="PS50262"/>
    </source>
</evidence>
<evidence type="ECO:0000256" key="5">
    <source>
        <dbReference type="ARBA" id="ARBA00022925"/>
    </source>
</evidence>
<evidence type="ECO:0000256" key="9">
    <source>
        <dbReference type="ARBA" id="ARBA00023136"/>
    </source>
</evidence>
<keyword evidence="19" id="KW-1185">Reference proteome</keyword>
<feature type="compositionally biased region" description="Basic and acidic residues" evidence="16">
    <location>
        <begin position="401"/>
        <end position="420"/>
    </location>
</feature>
<keyword evidence="2 15" id="KW-0600">Photoreceptor protein</keyword>
<dbReference type="PROSITE" id="PS00237">
    <property type="entry name" value="G_PROTEIN_RECEP_F1_1"/>
    <property type="match status" value="1"/>
</dbReference>
<feature type="transmembrane region" description="Helical" evidence="15">
    <location>
        <begin position="222"/>
        <end position="248"/>
    </location>
</feature>
<proteinExistence type="inferred from homology"/>
<feature type="region of interest" description="Disordered" evidence="16">
    <location>
        <begin position="524"/>
        <end position="546"/>
    </location>
</feature>
<evidence type="ECO:0000256" key="7">
    <source>
        <dbReference type="ARBA" id="ARBA00022991"/>
    </source>
</evidence>
<keyword evidence="5 15" id="KW-0681">Retinal protein</keyword>
<name>A0ABD3WWE2_SINWO</name>
<evidence type="ECO:0000256" key="14">
    <source>
        <dbReference type="ARBA" id="ARBA00023288"/>
    </source>
</evidence>
<keyword evidence="6 15" id="KW-1133">Transmembrane helix</keyword>
<evidence type="ECO:0000256" key="16">
    <source>
        <dbReference type="SAM" id="MobiDB-lite"/>
    </source>
</evidence>
<evidence type="ECO:0000256" key="4">
    <source>
        <dbReference type="ARBA" id="ARBA00022692"/>
    </source>
</evidence>
<feature type="transmembrane region" description="Helical" evidence="15">
    <location>
        <begin position="57"/>
        <end position="83"/>
    </location>
</feature>
<dbReference type="SMART" id="SM01381">
    <property type="entry name" value="7TM_GPCR_Srsx"/>
    <property type="match status" value="1"/>
</dbReference>
<keyword evidence="3 15" id="KW-0716">Sensory transduction</keyword>
<comment type="caution">
    <text evidence="15">Lacks conserved residue(s) required for the propagation of feature annotation.</text>
</comment>
<dbReference type="FunFam" id="1.20.1070.10:FF:000044">
    <property type="entry name" value="Opsin, ultraviolet-sensitive"/>
    <property type="match status" value="1"/>
</dbReference>
<dbReference type="InterPro" id="IPR027430">
    <property type="entry name" value="Retinal_BS"/>
</dbReference>